<protein>
    <submittedName>
        <fullName evidence="2">Uncharacterized protein</fullName>
    </submittedName>
</protein>
<feature type="transmembrane region" description="Helical" evidence="1">
    <location>
        <begin position="37"/>
        <end position="54"/>
    </location>
</feature>
<keyword evidence="1" id="KW-0472">Membrane</keyword>
<feature type="transmembrane region" description="Helical" evidence="1">
    <location>
        <begin position="113"/>
        <end position="137"/>
    </location>
</feature>
<feature type="transmembrane region" description="Helical" evidence="1">
    <location>
        <begin position="66"/>
        <end position="93"/>
    </location>
</feature>
<dbReference type="AlphaFoldDB" id="A0A2T1LT43"/>
<feature type="transmembrane region" description="Helical" evidence="1">
    <location>
        <begin position="12"/>
        <end position="31"/>
    </location>
</feature>
<dbReference type="EMBL" id="PXOH01000031">
    <property type="protein sequence ID" value="PSF33324.1"/>
    <property type="molecule type" value="Genomic_DNA"/>
</dbReference>
<reference evidence="2 3" key="1">
    <citation type="submission" date="2018-03" db="EMBL/GenBank/DDBJ databases">
        <title>The ancient ancestry and fast evolution of plastids.</title>
        <authorList>
            <person name="Moore K.R."/>
            <person name="Magnabosco C."/>
            <person name="Momper L."/>
            <person name="Gold D.A."/>
            <person name="Bosak T."/>
            <person name="Fournier G.P."/>
        </authorList>
    </citation>
    <scope>NUCLEOTIDE SEQUENCE [LARGE SCALE GENOMIC DNA]</scope>
    <source>
        <strain evidence="2 3">CCALA 016</strain>
    </source>
</reference>
<dbReference type="RefSeq" id="WP_106458727.1">
    <property type="nucleotide sequence ID" value="NZ_PXOH01000031.1"/>
</dbReference>
<keyword evidence="1" id="KW-0812">Transmembrane</keyword>
<keyword evidence="3" id="KW-1185">Reference proteome</keyword>
<evidence type="ECO:0000313" key="3">
    <source>
        <dbReference type="Proteomes" id="UP000239001"/>
    </source>
</evidence>
<reference evidence="2 3" key="2">
    <citation type="submission" date="2018-03" db="EMBL/GenBank/DDBJ databases">
        <authorList>
            <person name="Keele B.F."/>
        </authorList>
    </citation>
    <scope>NUCLEOTIDE SEQUENCE [LARGE SCALE GENOMIC DNA]</scope>
    <source>
        <strain evidence="2 3">CCALA 016</strain>
    </source>
</reference>
<evidence type="ECO:0000313" key="2">
    <source>
        <dbReference type="EMBL" id="PSF33324.1"/>
    </source>
</evidence>
<comment type="caution">
    <text evidence="2">The sequence shown here is derived from an EMBL/GenBank/DDBJ whole genome shotgun (WGS) entry which is preliminary data.</text>
</comment>
<proteinExistence type="predicted"/>
<organism evidence="2 3">
    <name type="scientific">Aphanothece hegewaldii CCALA 016</name>
    <dbReference type="NCBI Taxonomy" id="2107694"/>
    <lineage>
        <taxon>Bacteria</taxon>
        <taxon>Bacillati</taxon>
        <taxon>Cyanobacteriota</taxon>
        <taxon>Cyanophyceae</taxon>
        <taxon>Oscillatoriophycideae</taxon>
        <taxon>Chroococcales</taxon>
        <taxon>Aphanothecaceae</taxon>
        <taxon>Aphanothece</taxon>
    </lineage>
</organism>
<gene>
    <name evidence="2" type="ORF">C7H19_20210</name>
</gene>
<feature type="transmembrane region" description="Helical" evidence="1">
    <location>
        <begin position="149"/>
        <end position="168"/>
    </location>
</feature>
<name>A0A2T1LT43_9CHRO</name>
<dbReference type="OrthoDB" id="495095at2"/>
<dbReference type="Proteomes" id="UP000239001">
    <property type="component" value="Unassembled WGS sequence"/>
</dbReference>
<keyword evidence="1" id="KW-1133">Transmembrane helix</keyword>
<accession>A0A2T1LT43</accession>
<sequence length="169" mass="18798">MKNLSILPKKQIANFPLAEKFALTLIGYGILNTLQADLVYFFLLFITAVCSIFWEDILIRSGQAKVLSWMVLTGFLTAMFVTQFSGVAHALWLDNIEQWMSGAFPQSTDLATLIFNVMRAFYVLYLIASGIGVFIAARRQEGLWEAVQLPLLSLLIIGVVDVVAGFIVT</sequence>
<evidence type="ECO:0000256" key="1">
    <source>
        <dbReference type="SAM" id="Phobius"/>
    </source>
</evidence>